<name>A0AB39ZZH0_DROSZ</name>
<evidence type="ECO:0000313" key="4">
    <source>
        <dbReference type="Proteomes" id="UP001652628"/>
    </source>
</evidence>
<proteinExistence type="inferred from homology"/>
<feature type="compositionally biased region" description="Polar residues" evidence="2">
    <location>
        <begin position="1"/>
        <end position="10"/>
    </location>
</feature>
<dbReference type="GO" id="GO:0030527">
    <property type="term" value="F:structural constituent of chromatin"/>
    <property type="evidence" value="ECO:0007669"/>
    <property type="project" value="InterPro"/>
</dbReference>
<evidence type="ECO:0000256" key="2">
    <source>
        <dbReference type="SAM" id="MobiDB-lite"/>
    </source>
</evidence>
<sequence>MVRVKQTPTKLTGKIAPRKQPATKASRNSTTYGYAVGKTYRYRQIGRYQQSTELSISRPAFQRLVWKIVKDMFLENDLRFQTSGIEALHEASEEVLVTLLEDMKLARRI</sequence>
<feature type="domain" description="Core Histone H2A/H2B/H3" evidence="3">
    <location>
        <begin position="40"/>
        <end position="103"/>
    </location>
</feature>
<dbReference type="RefSeq" id="XP_016946116.2">
    <property type="nucleotide sequence ID" value="XM_017090627.4"/>
</dbReference>
<protein>
    <recommendedName>
        <fullName evidence="3">Core Histone H2A/H2B/H3 domain-containing protein</fullName>
    </recommendedName>
</protein>
<dbReference type="InterPro" id="IPR009072">
    <property type="entry name" value="Histone-fold"/>
</dbReference>
<dbReference type="AlphaFoldDB" id="A0AB39ZZH0"/>
<dbReference type="SUPFAM" id="SSF47113">
    <property type="entry name" value="Histone-fold"/>
    <property type="match status" value="1"/>
</dbReference>
<dbReference type="GeneID" id="108021824"/>
<comment type="similarity">
    <text evidence="1">Belongs to the histone H3 family.</text>
</comment>
<organism evidence="4 5">
    <name type="scientific">Drosophila suzukii</name>
    <name type="common">Spotted-wing drosophila fruit fly</name>
    <dbReference type="NCBI Taxonomy" id="28584"/>
    <lineage>
        <taxon>Eukaryota</taxon>
        <taxon>Metazoa</taxon>
        <taxon>Ecdysozoa</taxon>
        <taxon>Arthropoda</taxon>
        <taxon>Hexapoda</taxon>
        <taxon>Insecta</taxon>
        <taxon>Pterygota</taxon>
        <taxon>Neoptera</taxon>
        <taxon>Endopterygota</taxon>
        <taxon>Diptera</taxon>
        <taxon>Brachycera</taxon>
        <taxon>Muscomorpha</taxon>
        <taxon>Ephydroidea</taxon>
        <taxon>Drosophilidae</taxon>
        <taxon>Drosophila</taxon>
        <taxon>Sophophora</taxon>
    </lineage>
</organism>
<evidence type="ECO:0000313" key="5">
    <source>
        <dbReference type="RefSeq" id="XP_016946116.2"/>
    </source>
</evidence>
<dbReference type="PRINTS" id="PR00622">
    <property type="entry name" value="HISTONEH3"/>
</dbReference>
<dbReference type="GO" id="GO:0000786">
    <property type="term" value="C:nucleosome"/>
    <property type="evidence" value="ECO:0007669"/>
    <property type="project" value="InterPro"/>
</dbReference>
<dbReference type="SMART" id="SM00428">
    <property type="entry name" value="H3"/>
    <property type="match status" value="1"/>
</dbReference>
<reference evidence="5" key="1">
    <citation type="submission" date="2025-08" db="UniProtKB">
        <authorList>
            <consortium name="RefSeq"/>
        </authorList>
    </citation>
    <scope>IDENTIFICATION</scope>
</reference>
<dbReference type="Gene3D" id="1.10.20.10">
    <property type="entry name" value="Histone, subunit A"/>
    <property type="match status" value="1"/>
</dbReference>
<dbReference type="PANTHER" id="PTHR11426">
    <property type="entry name" value="HISTONE H3"/>
    <property type="match status" value="1"/>
</dbReference>
<dbReference type="InterPro" id="IPR000164">
    <property type="entry name" value="Histone_H3/CENP-A"/>
</dbReference>
<evidence type="ECO:0000259" key="3">
    <source>
        <dbReference type="Pfam" id="PF00125"/>
    </source>
</evidence>
<dbReference type="GO" id="GO:0003677">
    <property type="term" value="F:DNA binding"/>
    <property type="evidence" value="ECO:0007669"/>
    <property type="project" value="InterPro"/>
</dbReference>
<gene>
    <name evidence="5" type="primary">LOC108021824</name>
</gene>
<dbReference type="GO" id="GO:0046982">
    <property type="term" value="F:protein heterodimerization activity"/>
    <property type="evidence" value="ECO:0007669"/>
    <property type="project" value="InterPro"/>
</dbReference>
<dbReference type="Pfam" id="PF00125">
    <property type="entry name" value="Histone"/>
    <property type="match status" value="1"/>
</dbReference>
<evidence type="ECO:0000256" key="1">
    <source>
        <dbReference type="ARBA" id="ARBA00010343"/>
    </source>
</evidence>
<feature type="region of interest" description="Disordered" evidence="2">
    <location>
        <begin position="1"/>
        <end position="30"/>
    </location>
</feature>
<accession>A0AB39ZZH0</accession>
<dbReference type="Proteomes" id="UP001652628">
    <property type="component" value="Chromosome X"/>
</dbReference>
<keyword evidence="4" id="KW-1185">Reference proteome</keyword>
<dbReference type="InterPro" id="IPR007125">
    <property type="entry name" value="H2A/H2B/H3"/>
</dbReference>